<organism evidence="2 3">
    <name type="scientific">Motilibacter peucedani</name>
    <dbReference type="NCBI Taxonomy" id="598650"/>
    <lineage>
        <taxon>Bacteria</taxon>
        <taxon>Bacillati</taxon>
        <taxon>Actinomycetota</taxon>
        <taxon>Actinomycetes</taxon>
        <taxon>Motilibacterales</taxon>
        <taxon>Motilibacteraceae</taxon>
        <taxon>Motilibacter</taxon>
    </lineage>
</organism>
<dbReference type="AlphaFoldDB" id="A0A420XNX7"/>
<dbReference type="RefSeq" id="WP_183061941.1">
    <property type="nucleotide sequence ID" value="NZ_RBWV01000012.1"/>
</dbReference>
<reference evidence="2 3" key="1">
    <citation type="submission" date="2018-10" db="EMBL/GenBank/DDBJ databases">
        <title>Genomic Encyclopedia of Archaeal and Bacterial Type Strains, Phase II (KMG-II): from individual species to whole genera.</title>
        <authorList>
            <person name="Goeker M."/>
        </authorList>
    </citation>
    <scope>NUCLEOTIDE SEQUENCE [LARGE SCALE GENOMIC DNA]</scope>
    <source>
        <strain evidence="2 3">RP-AC37</strain>
    </source>
</reference>
<dbReference type="EMBL" id="RBWV01000012">
    <property type="protein sequence ID" value="RKS73887.1"/>
    <property type="molecule type" value="Genomic_DNA"/>
</dbReference>
<protein>
    <submittedName>
        <fullName evidence="2">Uncharacterized protein</fullName>
    </submittedName>
</protein>
<sequence>MPLFTRIVAFAKSPAGQQLITEAQRKAKDPATRAQVQQLAAKVRAGRKGQQPPGS</sequence>
<feature type="region of interest" description="Disordered" evidence="1">
    <location>
        <begin position="23"/>
        <end position="55"/>
    </location>
</feature>
<dbReference type="Proteomes" id="UP000281955">
    <property type="component" value="Unassembled WGS sequence"/>
</dbReference>
<evidence type="ECO:0000313" key="2">
    <source>
        <dbReference type="EMBL" id="RKS73887.1"/>
    </source>
</evidence>
<proteinExistence type="predicted"/>
<gene>
    <name evidence="2" type="ORF">CLV35_2381</name>
</gene>
<accession>A0A420XNX7</accession>
<name>A0A420XNX7_9ACTN</name>
<evidence type="ECO:0000313" key="3">
    <source>
        <dbReference type="Proteomes" id="UP000281955"/>
    </source>
</evidence>
<evidence type="ECO:0000256" key="1">
    <source>
        <dbReference type="SAM" id="MobiDB-lite"/>
    </source>
</evidence>
<dbReference type="InParanoid" id="A0A420XNX7"/>
<comment type="caution">
    <text evidence="2">The sequence shown here is derived from an EMBL/GenBank/DDBJ whole genome shotgun (WGS) entry which is preliminary data.</text>
</comment>
<keyword evidence="3" id="KW-1185">Reference proteome</keyword>